<dbReference type="Proteomes" id="UP000515860">
    <property type="component" value="Chromosome"/>
</dbReference>
<sequence length="320" mass="37071">MYMGDFMEEKAYLLVHYKSPNARIEEQVHFAVSRDGYQWEAVNGGAPVFIADKGERGVRDPSIIRTQDNHFVILGTDLCMSENFEKKYQKQWANMGRYGSRSISMWKSEDLIHWSGQRLVQLCDENFGCCWGPDVLYNAHTGKYMVYWASSHSSNDYGAKSIYYAETADFESFGEVKFLCAKEDASVVDPQIHQVGGTYFRFLKSRSNPFAVILEKGKTIDGAYERVRGFDEWMGRLTANEYEAPSMYQLPDGQWCLLLDYFGEKRKCKGYVPFIATDFENGVFEEASDRFSFPYGMKHGSVLEITAEEYERIRDYWTWV</sequence>
<dbReference type="GO" id="GO:0016787">
    <property type="term" value="F:hydrolase activity"/>
    <property type="evidence" value="ECO:0007669"/>
    <property type="project" value="UniProtKB-KW"/>
</dbReference>
<dbReference type="KEGG" id="whj:H9Q79_07450"/>
<dbReference type="SUPFAM" id="SSF75005">
    <property type="entry name" value="Arabinanase/levansucrase/invertase"/>
    <property type="match status" value="2"/>
</dbReference>
<keyword evidence="2" id="KW-1185">Reference proteome</keyword>
<evidence type="ECO:0000313" key="2">
    <source>
        <dbReference type="Proteomes" id="UP000515860"/>
    </source>
</evidence>
<evidence type="ECO:0000313" key="1">
    <source>
        <dbReference type="EMBL" id="QNM10453.1"/>
    </source>
</evidence>
<dbReference type="AlphaFoldDB" id="A0A7G9GI21"/>
<proteinExistence type="predicted"/>
<gene>
    <name evidence="1" type="ORF">H9Q79_07450</name>
</gene>
<dbReference type="EMBL" id="CP060635">
    <property type="protein sequence ID" value="QNM10453.1"/>
    <property type="molecule type" value="Genomic_DNA"/>
</dbReference>
<accession>A0A7G9GI21</accession>
<dbReference type="PANTHER" id="PTHR43301:SF3">
    <property type="entry name" value="ARABINAN ENDO-1,5-ALPHA-L-ARABINOSIDASE A-RELATED"/>
    <property type="match status" value="1"/>
</dbReference>
<reference evidence="1 2" key="1">
    <citation type="submission" date="2020-08" db="EMBL/GenBank/DDBJ databases">
        <authorList>
            <person name="Liu C."/>
            <person name="Sun Q."/>
        </authorList>
    </citation>
    <scope>NUCLEOTIDE SEQUENCE [LARGE SCALE GENOMIC DNA]</scope>
    <source>
        <strain evidence="1 2">NSJ-29</strain>
    </source>
</reference>
<dbReference type="CDD" id="cd08983">
    <property type="entry name" value="GH43_Bt3655-like"/>
    <property type="match status" value="1"/>
</dbReference>
<organism evidence="1 2">
    <name type="scientific">Wansuia hejianensis</name>
    <dbReference type="NCBI Taxonomy" id="2763667"/>
    <lineage>
        <taxon>Bacteria</taxon>
        <taxon>Bacillati</taxon>
        <taxon>Bacillota</taxon>
        <taxon>Clostridia</taxon>
        <taxon>Lachnospirales</taxon>
        <taxon>Lachnospiraceae</taxon>
        <taxon>Wansuia</taxon>
    </lineage>
</organism>
<dbReference type="InterPro" id="IPR023296">
    <property type="entry name" value="Glyco_hydro_beta-prop_sf"/>
</dbReference>
<dbReference type="PANTHER" id="PTHR43301">
    <property type="entry name" value="ARABINAN ENDO-1,5-ALPHA-L-ARABINOSIDASE"/>
    <property type="match status" value="1"/>
</dbReference>
<dbReference type="Gene3D" id="2.115.10.20">
    <property type="entry name" value="Glycosyl hydrolase domain, family 43"/>
    <property type="match status" value="1"/>
</dbReference>
<keyword evidence="1" id="KW-0378">Hydrolase</keyword>
<dbReference type="InterPro" id="IPR050727">
    <property type="entry name" value="GH43_arabinanases"/>
</dbReference>
<protein>
    <submittedName>
        <fullName evidence="1">Glycoside hydrolase family 43 protein</fullName>
    </submittedName>
</protein>
<name>A0A7G9GI21_9FIRM</name>